<dbReference type="InterPro" id="IPR023214">
    <property type="entry name" value="HAD_sf"/>
</dbReference>
<protein>
    <submittedName>
        <fullName evidence="1">Uncharacterized protein</fullName>
    </submittedName>
</protein>
<dbReference type="EMBL" id="AP019416">
    <property type="protein sequence ID" value="BBI51781.1"/>
    <property type="molecule type" value="Genomic_DNA"/>
</dbReference>
<dbReference type="InterPro" id="IPR036412">
    <property type="entry name" value="HAD-like_sf"/>
</dbReference>
<dbReference type="Proteomes" id="UP000289555">
    <property type="component" value="Chromosome"/>
</dbReference>
<name>A0ABM7GIR6_9GAMM</name>
<proteinExistence type="predicted"/>
<gene>
    <name evidence="1" type="ORF">HORIV_42020</name>
</gene>
<evidence type="ECO:0000313" key="1">
    <source>
        <dbReference type="EMBL" id="BBI51781.1"/>
    </source>
</evidence>
<keyword evidence="2" id="KW-1185">Reference proteome</keyword>
<accession>A0ABM7GIR6</accession>
<sequence length="72" mass="7338">MSWLGERVGLGKGACYAQRSPEAKARLLQGLPSPALYVGDGLNDTLSLAAADVGIAPLSASEAAREGLLLSL</sequence>
<reference evidence="2" key="1">
    <citation type="journal article" date="2019" name="Microbiol. Resour. Announc.">
        <title>Complete Genome Sequence of Halomonas olivaria, a Moderately Halophilic Bacterium Isolated from Olive Processing Effluents, Obtained by Nanopore Sequencing.</title>
        <authorList>
            <person name="Nagata S."/>
            <person name="Ii K.M."/>
            <person name="Tsukimi T."/>
            <person name="Miura M.C."/>
            <person name="Galipon J."/>
            <person name="Arakawa K."/>
        </authorList>
    </citation>
    <scope>NUCLEOTIDE SEQUENCE [LARGE SCALE GENOMIC DNA]</scope>
    <source>
        <strain evidence="2">TYRC17</strain>
    </source>
</reference>
<dbReference type="Gene3D" id="3.40.50.1000">
    <property type="entry name" value="HAD superfamily/HAD-like"/>
    <property type="match status" value="1"/>
</dbReference>
<evidence type="ECO:0000313" key="2">
    <source>
        <dbReference type="Proteomes" id="UP000289555"/>
    </source>
</evidence>
<organism evidence="1 2">
    <name type="scientific">Vreelandella olivaria</name>
    <dbReference type="NCBI Taxonomy" id="390919"/>
    <lineage>
        <taxon>Bacteria</taxon>
        <taxon>Pseudomonadati</taxon>
        <taxon>Pseudomonadota</taxon>
        <taxon>Gammaproteobacteria</taxon>
        <taxon>Oceanospirillales</taxon>
        <taxon>Halomonadaceae</taxon>
        <taxon>Vreelandella</taxon>
    </lineage>
</organism>
<dbReference type="SUPFAM" id="SSF56784">
    <property type="entry name" value="HAD-like"/>
    <property type="match status" value="1"/>
</dbReference>